<dbReference type="InterPro" id="IPR010982">
    <property type="entry name" value="Lambda_DNA-bd_dom_sf"/>
</dbReference>
<dbReference type="Proteomes" id="UP000618986">
    <property type="component" value="Unassembled WGS sequence"/>
</dbReference>
<evidence type="ECO:0000259" key="1">
    <source>
        <dbReference type="PROSITE" id="PS50943"/>
    </source>
</evidence>
<name>A0ABR6MMD3_MICEC</name>
<dbReference type="EMBL" id="JACHJC010000001">
    <property type="protein sequence ID" value="MBB5116269.1"/>
    <property type="molecule type" value="Genomic_DNA"/>
</dbReference>
<comment type="caution">
    <text evidence="2">The sequence shown here is derived from an EMBL/GenBank/DDBJ whole genome shotgun (WGS) entry which is preliminary data.</text>
</comment>
<organism evidence="2 3">
    <name type="scientific">Micromonospora echinospora</name>
    <name type="common">Micromonospora purpurea</name>
    <dbReference type="NCBI Taxonomy" id="1877"/>
    <lineage>
        <taxon>Bacteria</taxon>
        <taxon>Bacillati</taxon>
        <taxon>Actinomycetota</taxon>
        <taxon>Actinomycetes</taxon>
        <taxon>Micromonosporales</taxon>
        <taxon>Micromonosporaceae</taxon>
        <taxon>Micromonospora</taxon>
    </lineage>
</organism>
<keyword evidence="3" id="KW-1185">Reference proteome</keyword>
<gene>
    <name evidence="2" type="ORF">FHU28_006108</name>
</gene>
<feature type="domain" description="HTH cro/C1-type" evidence="1">
    <location>
        <begin position="14"/>
        <end position="72"/>
    </location>
</feature>
<dbReference type="CDD" id="cd00093">
    <property type="entry name" value="HTH_XRE"/>
    <property type="match status" value="1"/>
</dbReference>
<reference evidence="2 3" key="1">
    <citation type="submission" date="2020-08" db="EMBL/GenBank/DDBJ databases">
        <title>Sequencing the genomes of 1000 actinobacteria strains.</title>
        <authorList>
            <person name="Klenk H.-P."/>
        </authorList>
    </citation>
    <scope>NUCLEOTIDE SEQUENCE [LARGE SCALE GENOMIC DNA]</scope>
    <source>
        <strain evidence="2 3">DSM 43036</strain>
    </source>
</reference>
<evidence type="ECO:0000313" key="2">
    <source>
        <dbReference type="EMBL" id="MBB5116269.1"/>
    </source>
</evidence>
<sequence length="241" mass="26941">MTESRLVQEIARTLRHEREMAGLTQQALAVRAGLSQAAVARIERGDRLPSLTTAERLLAALGRQLRIEVEPLDSHLDAGLDEMAGTALAERIDHLRLDPIMDALGDLPYVLAGGTAALLQGAPLPVDAVEIAVRWRDSPRFTAFLERGRAQRWDARWQEWGGGHPEPEEPGEHRWRTRFGELRARVCDELPEPIEIRLGERTYPVEPLVEVEVTDRRTAELLRRHRRRLAAAGEAPDGSTG</sequence>
<dbReference type="Gene3D" id="1.10.260.40">
    <property type="entry name" value="lambda repressor-like DNA-binding domains"/>
    <property type="match status" value="1"/>
</dbReference>
<dbReference type="GeneID" id="300296625"/>
<dbReference type="PROSITE" id="PS50943">
    <property type="entry name" value="HTH_CROC1"/>
    <property type="match status" value="1"/>
</dbReference>
<accession>A0ABR6MMD3</accession>
<dbReference type="RefSeq" id="WP_184688532.1">
    <property type="nucleotide sequence ID" value="NZ_JACHJC010000001.1"/>
</dbReference>
<dbReference type="Pfam" id="PF01381">
    <property type="entry name" value="HTH_3"/>
    <property type="match status" value="1"/>
</dbReference>
<evidence type="ECO:0000313" key="3">
    <source>
        <dbReference type="Proteomes" id="UP000618986"/>
    </source>
</evidence>
<dbReference type="InterPro" id="IPR001387">
    <property type="entry name" value="Cro/C1-type_HTH"/>
</dbReference>
<proteinExistence type="predicted"/>
<dbReference type="SMART" id="SM00530">
    <property type="entry name" value="HTH_XRE"/>
    <property type="match status" value="1"/>
</dbReference>
<dbReference type="SUPFAM" id="SSF47413">
    <property type="entry name" value="lambda repressor-like DNA-binding domains"/>
    <property type="match status" value="1"/>
</dbReference>
<protein>
    <submittedName>
        <fullName evidence="2">Transcriptional regulator with XRE-family HTH domain</fullName>
    </submittedName>
</protein>